<evidence type="ECO:0000256" key="5">
    <source>
        <dbReference type="ARBA" id="ARBA00022989"/>
    </source>
</evidence>
<reference evidence="11 12" key="1">
    <citation type="submission" date="2018-04" db="EMBL/GenBank/DDBJ databases">
        <authorList>
            <person name="Vogel A."/>
        </authorList>
    </citation>
    <scope>NUCLEOTIDE SEQUENCE [LARGE SCALE GENOMIC DNA]</scope>
</reference>
<gene>
    <name evidence="11" type="ORF">CCAM_LOCUS30690</name>
</gene>
<keyword evidence="8" id="KW-0012">Acyltransferase</keyword>
<dbReference type="EMBL" id="OOIL02003702">
    <property type="protein sequence ID" value="VFQ88914.1"/>
    <property type="molecule type" value="Genomic_DNA"/>
</dbReference>
<evidence type="ECO:0000313" key="12">
    <source>
        <dbReference type="Proteomes" id="UP000595140"/>
    </source>
</evidence>
<dbReference type="GO" id="GO:0008374">
    <property type="term" value="F:O-acyltransferase activity"/>
    <property type="evidence" value="ECO:0007669"/>
    <property type="project" value="InterPro"/>
</dbReference>
<dbReference type="OrthoDB" id="1077582at2759"/>
<organism evidence="11 12">
    <name type="scientific">Cuscuta campestris</name>
    <dbReference type="NCBI Taxonomy" id="132261"/>
    <lineage>
        <taxon>Eukaryota</taxon>
        <taxon>Viridiplantae</taxon>
        <taxon>Streptophyta</taxon>
        <taxon>Embryophyta</taxon>
        <taxon>Tracheophyta</taxon>
        <taxon>Spermatophyta</taxon>
        <taxon>Magnoliopsida</taxon>
        <taxon>eudicotyledons</taxon>
        <taxon>Gunneridae</taxon>
        <taxon>Pentapetalae</taxon>
        <taxon>asterids</taxon>
        <taxon>lamiids</taxon>
        <taxon>Solanales</taxon>
        <taxon>Convolvulaceae</taxon>
        <taxon>Cuscuteae</taxon>
        <taxon>Cuscuta</taxon>
        <taxon>Cuscuta subgen. Grammica</taxon>
        <taxon>Cuscuta sect. Cleistogrammica</taxon>
    </lineage>
</organism>
<feature type="transmembrane region" description="Helical" evidence="9">
    <location>
        <begin position="226"/>
        <end position="247"/>
    </location>
</feature>
<evidence type="ECO:0000256" key="1">
    <source>
        <dbReference type="ARBA" id="ARBA00004141"/>
    </source>
</evidence>
<feature type="transmembrane region" description="Helical" evidence="9">
    <location>
        <begin position="43"/>
        <end position="63"/>
    </location>
</feature>
<evidence type="ECO:0000259" key="10">
    <source>
        <dbReference type="Pfam" id="PF13813"/>
    </source>
</evidence>
<sequence length="348" mass="39957">MINGFFPNSSFKRFFAIVPIACLFLVLPPLTLTSLNLGGTSSFFIGWLASFKLILFALGKGPLSSSPPLTLSRFVPLACFPIKFLTPDHEKSSFSAQRRQLATIITSDSVWHWSTKIGHLMKLLLLGFFVCVYKYKQCLHPKIVFLLYTLRIYFTLELWLVLVSAAVQFVFRIRLEFEQPFNDPHLATSLQDFWGKRWNLIVTNILRPTVYEPILSMSVQYMQPRLARCLAVMATFLVSGVMHELVFYTIGRAKPTGEVLSFFVLNRACLILEMGIKRSINRKYWLPQIVSRPLALTFVILTCFWLFLPPFLRNKADVKGCTEAMAFIEFVKHRRLVSPNFITCPLYA</sequence>
<accession>A0A484MLK1</accession>
<evidence type="ECO:0000256" key="2">
    <source>
        <dbReference type="ARBA" id="ARBA00007282"/>
    </source>
</evidence>
<feature type="transmembrane region" description="Helical" evidence="9">
    <location>
        <begin position="289"/>
        <end position="308"/>
    </location>
</feature>
<dbReference type="GO" id="GO:0016020">
    <property type="term" value="C:membrane"/>
    <property type="evidence" value="ECO:0007669"/>
    <property type="project" value="UniProtKB-SubCell"/>
</dbReference>
<evidence type="ECO:0000256" key="8">
    <source>
        <dbReference type="ARBA" id="ARBA00023315"/>
    </source>
</evidence>
<dbReference type="InterPro" id="IPR032805">
    <property type="entry name" value="Wax_synthase_dom"/>
</dbReference>
<dbReference type="GO" id="GO:0006629">
    <property type="term" value="P:lipid metabolic process"/>
    <property type="evidence" value="ECO:0007669"/>
    <property type="project" value="UniProtKB-KW"/>
</dbReference>
<evidence type="ECO:0000256" key="9">
    <source>
        <dbReference type="SAM" id="Phobius"/>
    </source>
</evidence>
<dbReference type="Proteomes" id="UP000595140">
    <property type="component" value="Unassembled WGS sequence"/>
</dbReference>
<evidence type="ECO:0000256" key="7">
    <source>
        <dbReference type="ARBA" id="ARBA00023136"/>
    </source>
</evidence>
<keyword evidence="6" id="KW-0443">Lipid metabolism</keyword>
<keyword evidence="5 9" id="KW-1133">Transmembrane helix</keyword>
<dbReference type="InterPro" id="IPR044851">
    <property type="entry name" value="Wax_synthase"/>
</dbReference>
<name>A0A484MLK1_9ASTE</name>
<dbReference type="Pfam" id="PF13813">
    <property type="entry name" value="MBOAT_2"/>
    <property type="match status" value="1"/>
</dbReference>
<proteinExistence type="inferred from homology"/>
<feature type="domain" description="Wax synthase" evidence="10">
    <location>
        <begin position="180"/>
        <end position="264"/>
    </location>
</feature>
<comment type="similarity">
    <text evidence="2">Belongs to the wax synthase family.</text>
</comment>
<evidence type="ECO:0000256" key="3">
    <source>
        <dbReference type="ARBA" id="ARBA00022679"/>
    </source>
</evidence>
<evidence type="ECO:0000256" key="6">
    <source>
        <dbReference type="ARBA" id="ARBA00023098"/>
    </source>
</evidence>
<comment type="subcellular location">
    <subcellularLocation>
        <location evidence="1">Membrane</location>
        <topology evidence="1">Multi-pass membrane protein</topology>
    </subcellularLocation>
</comment>
<evidence type="ECO:0000313" key="11">
    <source>
        <dbReference type="EMBL" id="VFQ88914.1"/>
    </source>
</evidence>
<dbReference type="PANTHER" id="PTHR31595:SF72">
    <property type="entry name" value="ACYL-COA--STEROL O-ACYLTRANSFERASE 1-LIKE"/>
    <property type="match status" value="1"/>
</dbReference>
<keyword evidence="4 9" id="KW-0812">Transmembrane</keyword>
<dbReference type="PANTHER" id="PTHR31595">
    <property type="entry name" value="LONG-CHAIN-ALCOHOL O-FATTY-ACYLTRANSFERASE 3-RELATED"/>
    <property type="match status" value="1"/>
</dbReference>
<keyword evidence="3" id="KW-0808">Transferase</keyword>
<dbReference type="AlphaFoldDB" id="A0A484MLK1"/>
<keyword evidence="12" id="KW-1185">Reference proteome</keyword>
<evidence type="ECO:0000256" key="4">
    <source>
        <dbReference type="ARBA" id="ARBA00022692"/>
    </source>
</evidence>
<keyword evidence="7 9" id="KW-0472">Membrane</keyword>
<protein>
    <recommendedName>
        <fullName evidence="10">Wax synthase domain-containing protein</fullName>
    </recommendedName>
</protein>
<feature type="transmembrane region" description="Helical" evidence="9">
    <location>
        <begin position="150"/>
        <end position="171"/>
    </location>
</feature>